<comment type="caution">
    <text evidence="1">The sequence shown here is derived from an EMBL/GenBank/DDBJ whole genome shotgun (WGS) entry which is preliminary data.</text>
</comment>
<evidence type="ECO:0000313" key="1">
    <source>
        <dbReference type="EMBL" id="KAL0937365.1"/>
    </source>
</evidence>
<reference evidence="1 2" key="1">
    <citation type="journal article" date="2020" name="Phytopathology">
        <title>Genome Sequence Resources of Colletotrichum truncatum, C. plurivorum, C. musicola, and C. sojae: Four Species Pathogenic to Soybean (Glycine max).</title>
        <authorList>
            <person name="Rogerio F."/>
            <person name="Boufleur T.R."/>
            <person name="Ciampi-Guillardi M."/>
            <person name="Sukno S.A."/>
            <person name="Thon M.R."/>
            <person name="Massola Junior N.S."/>
            <person name="Baroncelli R."/>
        </authorList>
    </citation>
    <scope>NUCLEOTIDE SEQUENCE [LARGE SCALE GENOMIC DNA]</scope>
    <source>
        <strain evidence="1 2">CMES1059</strain>
    </source>
</reference>
<dbReference type="EMBL" id="VUJX02000004">
    <property type="protein sequence ID" value="KAL0937365.1"/>
    <property type="molecule type" value="Genomic_DNA"/>
</dbReference>
<accession>A0ACC3YZV8</accession>
<keyword evidence="2" id="KW-1185">Reference proteome</keyword>
<proteinExistence type="predicted"/>
<sequence length="1248" mass="138748">MLDPNEYTVGWICAISTEFNAAKAFLDEKHDGQPPVSQHDCNSYALGTMGDHNIVIAVLPDGEYGTTSAAAVARDMLHSFPNVRIGLMVGIAGGAPSSKHDVRLGDIVVSRRNGGKGGVFQYDYGKAVQNPAVSFEHTDFLDQPPMLLRAAVSSLRSKYEMEGHHLKADVEKALGRWPRLRKTYSRPPADSDKLYRSDIIHPNSSEGCHSVCGDDTALLIERPKRTDDEDDPAIHYGLMASANRLMKDSTLRDKLTTENGVLCFEMEAAGLMNHFPCLVIRGICDYSDSHKNKEWQGFAAMMAAAYAKDLLHQIPPNKVEAERRIGDVLGTIKDDLDHMQQTTNEINATTVKLKHDQHITRLHKWLSPPDSSTNFNHARQKCHKGSGLWFISSSIYKDWKQGLRRHLWLHGLAGCGKTVLSTTIVDDLRKANDAITLEFYFDFSDNTKQGLDGVLRSLIFQLYNLGHNTEELGSLYDTLLQGQKQPDTKALTNCFSAIIKGTKTIYIVLDALDESTDREQLLDWMKDIFTLPDLSHIFLIATSRPEEAFLKRLPCWVGEENCFSLDKTAINTDIYAYVVAQLKQRPAFVDKNLSDDLGAQIRDKVGNGADGMFRWAACQLDSLSACQSPQDIEDTLKYLPEDLNRTYQRMIDCIPPSQKSKAVRLLHFMVHADTPLTVSEAIDVIATQADEGPQGFNIKARPFQGASILHYCPGLVSIVEVSKLGSYNLVTEVHLSHFSVKEYLLQEDRFDLMRSSIVITQTFLTYLADSKSGLYYTADRCFPLAKRAANTFMKYAALSETSNDIVSAILVFLEDEASFQWWVSLIETGQYNPGVILTTRLCSTCYGGMLRVSESLIQKGVDVNQQPKEGIPTALYAASQEGHFDIAQLLLDKGADVNSQGNGSHGTALYAASKNGHLEIVRLLIDRGANIDMQDQRAHKALYAASRYGHLQTVQLLLDRGANVNVQDQWACTALYAASKNGHSQTIQLLLDRGANIDIKNRRGDCGIYAASQNGHSQTAQLLLDRGANIDMQDQMAHRAIYAASRYGYLQAVQLLLERGASIDMQDHWASEALFTAAENGNLEIVRLLLERGASTDMQDHWASEALFTAAENGNLEIVRLLIDRGANIDMQDQRAHKALYAASRYGHLQTVQLLLDRGANIDMQDQWARTSLYAASKNGHLEIVRLLLDRGADVGLQSSYWSHVLNAASIYGHSDVFQLLTERFAAKQVGQGTQGEQDRQAKRARCE</sequence>
<evidence type="ECO:0000313" key="2">
    <source>
        <dbReference type="Proteomes" id="UP000805649"/>
    </source>
</evidence>
<dbReference type="Proteomes" id="UP000805649">
    <property type="component" value="Unassembled WGS sequence"/>
</dbReference>
<organism evidence="1 2">
    <name type="scientific">Colletotrichum truncatum</name>
    <name type="common">Anthracnose fungus</name>
    <name type="synonym">Colletotrichum capsici</name>
    <dbReference type="NCBI Taxonomy" id="5467"/>
    <lineage>
        <taxon>Eukaryota</taxon>
        <taxon>Fungi</taxon>
        <taxon>Dikarya</taxon>
        <taxon>Ascomycota</taxon>
        <taxon>Pezizomycotina</taxon>
        <taxon>Sordariomycetes</taxon>
        <taxon>Hypocreomycetidae</taxon>
        <taxon>Glomerellales</taxon>
        <taxon>Glomerellaceae</taxon>
        <taxon>Colletotrichum</taxon>
        <taxon>Colletotrichum truncatum species complex</taxon>
    </lineage>
</organism>
<protein>
    <submittedName>
        <fullName evidence="1">Uncharacterized protein</fullName>
    </submittedName>
</protein>
<gene>
    <name evidence="1" type="ORF">CTRU02_207096</name>
</gene>
<name>A0ACC3YZV8_COLTU</name>